<gene>
    <name evidence="2" type="ORF">AVDCRST_MAG20-1043</name>
</gene>
<evidence type="ECO:0000313" key="2">
    <source>
        <dbReference type="EMBL" id="CAA9227935.1"/>
    </source>
</evidence>
<feature type="compositionally biased region" description="Basic residues" evidence="1">
    <location>
        <begin position="69"/>
        <end position="80"/>
    </location>
</feature>
<accession>A0A6J4HL20</accession>
<dbReference type="AlphaFoldDB" id="A0A6J4HL20"/>
<feature type="compositionally biased region" description="Basic residues" evidence="1">
    <location>
        <begin position="10"/>
        <end position="22"/>
    </location>
</feature>
<feature type="non-terminal residue" evidence="2">
    <location>
        <position position="1"/>
    </location>
</feature>
<organism evidence="2">
    <name type="scientific">uncultured Acidimicrobiales bacterium</name>
    <dbReference type="NCBI Taxonomy" id="310071"/>
    <lineage>
        <taxon>Bacteria</taxon>
        <taxon>Bacillati</taxon>
        <taxon>Actinomycetota</taxon>
        <taxon>Acidimicrobiia</taxon>
        <taxon>Acidimicrobiales</taxon>
        <taxon>environmental samples</taxon>
    </lineage>
</organism>
<feature type="region of interest" description="Disordered" evidence="1">
    <location>
        <begin position="1"/>
        <end position="87"/>
    </location>
</feature>
<proteinExistence type="predicted"/>
<reference evidence="2" key="1">
    <citation type="submission" date="2020-02" db="EMBL/GenBank/DDBJ databases">
        <authorList>
            <person name="Meier V. D."/>
        </authorList>
    </citation>
    <scope>NUCLEOTIDE SEQUENCE</scope>
    <source>
        <strain evidence="2">AVDCRST_MAG20</strain>
    </source>
</reference>
<name>A0A6J4HL20_9ACTN</name>
<protein>
    <submittedName>
        <fullName evidence="2">Uncharacterized protein</fullName>
    </submittedName>
</protein>
<feature type="compositionally biased region" description="Basic residues" evidence="1">
    <location>
        <begin position="35"/>
        <end position="52"/>
    </location>
</feature>
<sequence length="87" mass="9778">ALHEPAPPVHPRHHPPARRRPRLPAVLDRPPPLPRHARPARRRERPLRRGRPVRGPGGPARVVDPLHRPGLRVHGRRAPRAHAPGCV</sequence>
<feature type="non-terminal residue" evidence="2">
    <location>
        <position position="87"/>
    </location>
</feature>
<dbReference type="EMBL" id="CADCSY010000043">
    <property type="protein sequence ID" value="CAA9227935.1"/>
    <property type="molecule type" value="Genomic_DNA"/>
</dbReference>
<evidence type="ECO:0000256" key="1">
    <source>
        <dbReference type="SAM" id="MobiDB-lite"/>
    </source>
</evidence>